<evidence type="ECO:0000259" key="4">
    <source>
        <dbReference type="Pfam" id="PF00535"/>
    </source>
</evidence>
<dbReference type="Pfam" id="PF01501">
    <property type="entry name" value="Glyco_transf_8"/>
    <property type="match status" value="1"/>
</dbReference>
<dbReference type="CDD" id="cd04194">
    <property type="entry name" value="GT8_A4GalT_like"/>
    <property type="match status" value="1"/>
</dbReference>
<dbReference type="AlphaFoldDB" id="A0A2I2AD25"/>
<feature type="domain" description="Glycosyltransferase 2-like" evidence="4">
    <location>
        <begin position="48"/>
        <end position="187"/>
    </location>
</feature>
<gene>
    <name evidence="5" type="ORF">CYR79_01745</name>
</gene>
<keyword evidence="1" id="KW-0328">Glycosyltransferase</keyword>
<dbReference type="PANTHER" id="PTHR13778:SF47">
    <property type="entry name" value="LIPOPOLYSACCHARIDE 1,3-GALACTOSYLTRANSFERASE"/>
    <property type="match status" value="1"/>
</dbReference>
<feature type="domain" description="Glycosyltransferase 2-like" evidence="4">
    <location>
        <begin position="557"/>
        <end position="680"/>
    </location>
</feature>
<keyword evidence="2" id="KW-0808">Transferase</keyword>
<dbReference type="Pfam" id="PF00535">
    <property type="entry name" value="Glycos_transf_2"/>
    <property type="match status" value="2"/>
</dbReference>
<evidence type="ECO:0000313" key="6">
    <source>
        <dbReference type="Proteomes" id="UP000234579"/>
    </source>
</evidence>
<evidence type="ECO:0000256" key="3">
    <source>
        <dbReference type="ARBA" id="ARBA00022723"/>
    </source>
</evidence>
<dbReference type="InterPro" id="IPR001173">
    <property type="entry name" value="Glyco_trans_2-like"/>
</dbReference>
<dbReference type="PANTHER" id="PTHR13778">
    <property type="entry name" value="GLYCOSYLTRANSFERASE 8 DOMAIN-CONTAINING PROTEIN"/>
    <property type="match status" value="1"/>
</dbReference>
<reference evidence="6" key="1">
    <citation type="submission" date="2017-12" db="EMBL/GenBank/DDBJ databases">
        <authorList>
            <person name="Christensen H."/>
        </authorList>
    </citation>
    <scope>NUCLEOTIDE SEQUENCE [LARGE SCALE GENOMIC DNA]</scope>
    <source>
        <strain evidence="6">268A</strain>
    </source>
</reference>
<dbReference type="InterPro" id="IPR050748">
    <property type="entry name" value="Glycosyltrans_8_dom-fam"/>
</dbReference>
<proteinExistence type="predicted"/>
<dbReference type="SUPFAM" id="SSF53448">
    <property type="entry name" value="Nucleotide-diphospho-sugar transferases"/>
    <property type="match status" value="3"/>
</dbReference>
<accession>A0A2I2AD25</accession>
<evidence type="ECO:0000313" key="5">
    <source>
        <dbReference type="EMBL" id="PLA77282.1"/>
    </source>
</evidence>
<comment type="caution">
    <text evidence="5">The sequence shown here is derived from an EMBL/GenBank/DDBJ whole genome shotgun (WGS) entry which is preliminary data.</text>
</comment>
<dbReference type="GO" id="GO:0046872">
    <property type="term" value="F:metal ion binding"/>
    <property type="evidence" value="ECO:0007669"/>
    <property type="project" value="UniProtKB-KW"/>
</dbReference>
<evidence type="ECO:0000256" key="1">
    <source>
        <dbReference type="ARBA" id="ARBA00022676"/>
    </source>
</evidence>
<name>A0A2I2AD25_9LACO</name>
<dbReference type="EMBL" id="PKGI01000007">
    <property type="protein sequence ID" value="PLA77282.1"/>
    <property type="molecule type" value="Genomic_DNA"/>
</dbReference>
<dbReference type="GO" id="GO:0016757">
    <property type="term" value="F:glycosyltransferase activity"/>
    <property type="evidence" value="ECO:0007669"/>
    <property type="project" value="UniProtKB-KW"/>
</dbReference>
<organism evidence="5 6">
    <name type="scientific">Ligilactobacillus agilis</name>
    <dbReference type="NCBI Taxonomy" id="1601"/>
    <lineage>
        <taxon>Bacteria</taxon>
        <taxon>Bacillati</taxon>
        <taxon>Bacillota</taxon>
        <taxon>Bacilli</taxon>
        <taxon>Lactobacillales</taxon>
        <taxon>Lactobacillaceae</taxon>
        <taxon>Ligilactobacillus</taxon>
    </lineage>
</organism>
<dbReference type="InterPro" id="IPR002495">
    <property type="entry name" value="Glyco_trans_8"/>
</dbReference>
<sequence>MSHPIRFGFNNYLVLVVTQLFGKGTVGLKVSDKAVNRGENEMEQARISLIVLTNGEEAGLSHCLQTCLDQNYSNLELLVVTNNSSIISKVSGERCQVLFQAGTPLDQLRLAGVRKASGKYVMFIEAEDFLASNESIEKLMEELQEKNSDVFFTNFIGLKNGTFVYPYTTIWGELMPFNYLLFIRSYDSFRRLGGNIFDRQKLLELGDDLNNLSLQMLSWQLLKLAEQPYFTAQSQYVWDGTKQIPPFRWSDELHLSDTFALTQANQSLPNSPVHHKSINIVICVDERGADQIRVLLYSIEVNNPGGGTIYLVYEHLSDKQKQALETLGAQFTRFKLQLLPLSATDKYLLKQISLRNAHLPLSTYYRILLPYLLPEVDRVLYLDYDVLVINELTSLYNANLNHHFLGVVRDLGVIVKEDWSKSLFNDLYRDYFNAGVLLMDLAAFRKYGVSWKLYQFIVASTPFFSLEDQDALNLFFKDAVEYLDLDYNYVTRLFLNALPAEDRSLEQIKILHFLGSEKPWQEALNYPLQLQLPTQIYRSYRSQLFNTYDSVSPFLSCIIVVERKNKIKRCLETLCYQDRPELEVIVIDASESSEVAQIIQAYQKQFGHLIYQRVESNVPLSQMYQMGNKLAKGSYVTLLNALDFMPNNAPLTKVISLLRENQLDFLATMHMFTSNGQVVGYPAPETLVDTTEKSITDLADYQRLEYQNLKGLLVKRQLLSKIFNGSDEIMVQRVFEASCRSALWQGYLWIEG</sequence>
<dbReference type="Gene3D" id="3.90.550.10">
    <property type="entry name" value="Spore Coat Polysaccharide Biosynthesis Protein SpsA, Chain A"/>
    <property type="match status" value="3"/>
</dbReference>
<protein>
    <recommendedName>
        <fullName evidence="4">Glycosyltransferase 2-like domain-containing protein</fullName>
    </recommendedName>
</protein>
<dbReference type="InterPro" id="IPR029044">
    <property type="entry name" value="Nucleotide-diphossugar_trans"/>
</dbReference>
<evidence type="ECO:0000256" key="2">
    <source>
        <dbReference type="ARBA" id="ARBA00022679"/>
    </source>
</evidence>
<dbReference type="CDD" id="cd00761">
    <property type="entry name" value="Glyco_tranf_GTA_type"/>
    <property type="match status" value="2"/>
</dbReference>
<keyword evidence="3" id="KW-0479">Metal-binding</keyword>
<dbReference type="Proteomes" id="UP000234579">
    <property type="component" value="Unassembled WGS sequence"/>
</dbReference>